<evidence type="ECO:0000313" key="8">
    <source>
        <dbReference type="Proteomes" id="UP000183039"/>
    </source>
</evidence>
<dbReference type="RefSeq" id="WP_071876163.1">
    <property type="nucleotide sequence ID" value="NZ_JXLC01000001.1"/>
</dbReference>
<evidence type="ECO:0000256" key="3">
    <source>
        <dbReference type="ARBA" id="ARBA00023163"/>
    </source>
</evidence>
<gene>
    <name evidence="5" type="ORF">ATZ33_14350</name>
    <name evidence="6" type="ORF">RV15_GL000174</name>
</gene>
<proteinExistence type="predicted"/>
<dbReference type="EMBL" id="JXLC01000001">
    <property type="protein sequence ID" value="OJG93572.1"/>
    <property type="molecule type" value="Genomic_DNA"/>
</dbReference>
<keyword evidence="7" id="KW-1185">Reference proteome</keyword>
<dbReference type="PANTHER" id="PTHR44846">
    <property type="entry name" value="MANNOSYL-D-GLYCERATE TRANSPORT/METABOLISM SYSTEM REPRESSOR MNGR-RELATED"/>
    <property type="match status" value="1"/>
</dbReference>
<accession>A0A0S3KEA7</accession>
<dbReference type="CDD" id="cd07377">
    <property type="entry name" value="WHTH_GntR"/>
    <property type="match status" value="1"/>
</dbReference>
<keyword evidence="2" id="KW-0238">DNA-binding</keyword>
<dbReference type="Gene3D" id="1.10.10.10">
    <property type="entry name" value="Winged helix-like DNA-binding domain superfamily/Winged helix DNA-binding domain"/>
    <property type="match status" value="1"/>
</dbReference>
<evidence type="ECO:0000256" key="2">
    <source>
        <dbReference type="ARBA" id="ARBA00023125"/>
    </source>
</evidence>
<evidence type="ECO:0000256" key="1">
    <source>
        <dbReference type="ARBA" id="ARBA00023015"/>
    </source>
</evidence>
<dbReference type="InterPro" id="IPR028978">
    <property type="entry name" value="Chorismate_lyase_/UTRA_dom_sf"/>
</dbReference>
<dbReference type="KEGG" id="ess:ATZ33_14350"/>
<dbReference type="PANTHER" id="PTHR44846:SF17">
    <property type="entry name" value="GNTR-FAMILY TRANSCRIPTIONAL REGULATOR"/>
    <property type="match status" value="1"/>
</dbReference>
<dbReference type="InterPro" id="IPR050679">
    <property type="entry name" value="Bact_HTH_transcr_reg"/>
</dbReference>
<sequence length="235" mass="26999">MLPKYEQIKQDLLSEIKNHTFIPGDKFYSEADIKRRYSVSSITAVKALNELTSAGYLYRIQGKGTFVSKSKVSQSVKFSDIELHSLDTEKIQVVSVEEEKQPEILKELGLPASSSYYKIIRVRSFGDVPFLIHITHLPKKLVKEPISKKLAAYASVYERVRKDFDIDLFSLASIETNEIVFPDDAELLNLLQLSFREPAVKQVKHSYLPDGSVAEYIVSYKHWRYFKTKIEVEAE</sequence>
<dbReference type="GO" id="GO:0003700">
    <property type="term" value="F:DNA-binding transcription factor activity"/>
    <property type="evidence" value="ECO:0007669"/>
    <property type="project" value="InterPro"/>
</dbReference>
<keyword evidence="3" id="KW-0804">Transcription</keyword>
<dbReference type="SUPFAM" id="SSF46785">
    <property type="entry name" value="Winged helix' DNA-binding domain"/>
    <property type="match status" value="1"/>
</dbReference>
<keyword evidence="1" id="KW-0805">Transcription regulation</keyword>
<feature type="domain" description="HTH gntR-type" evidence="4">
    <location>
        <begin position="2"/>
        <end position="70"/>
    </location>
</feature>
<dbReference type="SUPFAM" id="SSF64288">
    <property type="entry name" value="Chorismate lyase-like"/>
    <property type="match status" value="1"/>
</dbReference>
<evidence type="ECO:0000313" key="7">
    <source>
        <dbReference type="Proteomes" id="UP000065511"/>
    </source>
</evidence>
<dbReference type="OrthoDB" id="457376at2"/>
<dbReference type="InterPro" id="IPR036388">
    <property type="entry name" value="WH-like_DNA-bd_sf"/>
</dbReference>
<dbReference type="GO" id="GO:0003677">
    <property type="term" value="F:DNA binding"/>
    <property type="evidence" value="ECO:0007669"/>
    <property type="project" value="UniProtKB-KW"/>
</dbReference>
<dbReference type="Pfam" id="PF07702">
    <property type="entry name" value="UTRA"/>
    <property type="match status" value="1"/>
</dbReference>
<dbReference type="Proteomes" id="UP000183039">
    <property type="component" value="Unassembled WGS sequence"/>
</dbReference>
<dbReference type="Proteomes" id="UP000065511">
    <property type="component" value="Chromosome"/>
</dbReference>
<dbReference type="AlphaFoldDB" id="A0A0S3KEA7"/>
<dbReference type="GO" id="GO:0045892">
    <property type="term" value="P:negative regulation of DNA-templated transcription"/>
    <property type="evidence" value="ECO:0007669"/>
    <property type="project" value="TreeGrafter"/>
</dbReference>
<evidence type="ECO:0000259" key="4">
    <source>
        <dbReference type="PROSITE" id="PS50949"/>
    </source>
</evidence>
<reference evidence="5 7" key="2">
    <citation type="submission" date="2015-12" db="EMBL/GenBank/DDBJ databases">
        <authorList>
            <person name="Lauer A."/>
            <person name="Humrighouse B."/>
            <person name="Loparev V."/>
            <person name="Shewmaker P.L."/>
            <person name="Whitney A.M."/>
            <person name="McLaughlin R.W."/>
        </authorList>
    </citation>
    <scope>NUCLEOTIDE SEQUENCE [LARGE SCALE GENOMIC DNA]</scope>
    <source>
        <strain evidence="5 7">LMG 23085</strain>
    </source>
</reference>
<dbReference type="Pfam" id="PF00392">
    <property type="entry name" value="GntR"/>
    <property type="match status" value="1"/>
</dbReference>
<evidence type="ECO:0000313" key="6">
    <source>
        <dbReference type="EMBL" id="OJG93572.1"/>
    </source>
</evidence>
<dbReference type="SMART" id="SM00345">
    <property type="entry name" value="HTH_GNTR"/>
    <property type="match status" value="1"/>
</dbReference>
<evidence type="ECO:0000313" key="5">
    <source>
        <dbReference type="EMBL" id="ALS02516.1"/>
    </source>
</evidence>
<dbReference type="SMART" id="SM00866">
    <property type="entry name" value="UTRA"/>
    <property type="match status" value="1"/>
</dbReference>
<reference evidence="6 8" key="1">
    <citation type="submission" date="2014-12" db="EMBL/GenBank/DDBJ databases">
        <title>Draft genome sequences of 29 type strains of Enterococci.</title>
        <authorList>
            <person name="Zhong Z."/>
            <person name="Sun Z."/>
            <person name="Liu W."/>
            <person name="Zhang W."/>
            <person name="Zhang H."/>
        </authorList>
    </citation>
    <scope>NUCLEOTIDE SEQUENCE [LARGE SCALE GENOMIC DNA]</scope>
    <source>
        <strain evidence="6 8">DSM 22801</strain>
    </source>
</reference>
<dbReference type="InterPro" id="IPR011663">
    <property type="entry name" value="UTRA"/>
</dbReference>
<organism evidence="6 8">
    <name type="scientific">Enterococcus silesiacus</name>
    <dbReference type="NCBI Taxonomy" id="332949"/>
    <lineage>
        <taxon>Bacteria</taxon>
        <taxon>Bacillati</taxon>
        <taxon>Bacillota</taxon>
        <taxon>Bacilli</taxon>
        <taxon>Lactobacillales</taxon>
        <taxon>Enterococcaceae</taxon>
        <taxon>Enterococcus</taxon>
    </lineage>
</organism>
<dbReference type="InterPro" id="IPR000524">
    <property type="entry name" value="Tscrpt_reg_HTH_GntR"/>
</dbReference>
<dbReference type="PROSITE" id="PS50949">
    <property type="entry name" value="HTH_GNTR"/>
    <property type="match status" value="1"/>
</dbReference>
<protein>
    <submittedName>
        <fullName evidence="6">GntR family transcriptional regulator</fullName>
    </submittedName>
</protein>
<dbReference type="InterPro" id="IPR036390">
    <property type="entry name" value="WH_DNA-bd_sf"/>
</dbReference>
<dbReference type="EMBL" id="CP013614">
    <property type="protein sequence ID" value="ALS02516.1"/>
    <property type="molecule type" value="Genomic_DNA"/>
</dbReference>
<name>A0A0S3KEA7_9ENTE</name>
<dbReference type="Gene3D" id="3.40.1410.10">
    <property type="entry name" value="Chorismate lyase-like"/>
    <property type="match status" value="1"/>
</dbReference>